<sequence>MIGAAIASIFPATAYAAPVVPARAVLTAAELPSGSKDYMVFPIAALPAPTGPAPNTSSQCETASHALQTSLAGVPAVEAEAWHGDTHFYASVVGRAATAKFTAQDSACGETANATRLPVPADLVRLDPVLLRVNTHRITGMADVRGATVGVIASSPDDRPLSLDTFWQVFRAQVAKVERQP</sequence>
<gene>
    <name evidence="3" type="ORF">AXK60_04995</name>
    <name evidence="2" type="ORF">AXK61_05100</name>
</gene>
<reference evidence="3" key="1">
    <citation type="submission" date="2016-02" db="EMBL/GenBank/DDBJ databases">
        <authorList>
            <person name="Teng J.L."/>
            <person name="Yang Y."/>
            <person name="Huang Y."/>
            <person name="Guo F."/>
            <person name="Wei W."/>
            <person name="Chen J.H."/>
            <person name="Wong S.Y."/>
            <person name="Lau S.K."/>
            <person name="Woo P.C."/>
        </authorList>
    </citation>
    <scope>NUCLEOTIDE SEQUENCE</scope>
    <source>
        <strain evidence="3">JCM 15929</strain>
    </source>
</reference>
<dbReference type="EMBL" id="LSRF01000012">
    <property type="protein sequence ID" value="KXP12572.1"/>
    <property type="molecule type" value="Genomic_DNA"/>
</dbReference>
<evidence type="ECO:0000313" key="3">
    <source>
        <dbReference type="EMBL" id="KXP12572.1"/>
    </source>
</evidence>
<dbReference type="Proteomes" id="UP000070409">
    <property type="component" value="Unassembled WGS sequence"/>
</dbReference>
<evidence type="ECO:0000313" key="2">
    <source>
        <dbReference type="EMBL" id="KXO93916.1"/>
    </source>
</evidence>
<evidence type="ECO:0000256" key="1">
    <source>
        <dbReference type="SAM" id="SignalP"/>
    </source>
</evidence>
<evidence type="ECO:0008006" key="6">
    <source>
        <dbReference type="Google" id="ProtNLM"/>
    </source>
</evidence>
<dbReference type="Proteomes" id="UP000070258">
    <property type="component" value="Unassembled WGS sequence"/>
</dbReference>
<evidence type="ECO:0000313" key="5">
    <source>
        <dbReference type="Proteomes" id="UP000070409"/>
    </source>
</evidence>
<accession>A0A138AQ50</accession>
<organism evidence="3 4">
    <name type="scientific">Tsukamurella pseudospumae</name>
    <dbReference type="NCBI Taxonomy" id="239498"/>
    <lineage>
        <taxon>Bacteria</taxon>
        <taxon>Bacillati</taxon>
        <taxon>Actinomycetota</taxon>
        <taxon>Actinomycetes</taxon>
        <taxon>Mycobacteriales</taxon>
        <taxon>Tsukamurellaceae</taxon>
        <taxon>Tsukamurella</taxon>
    </lineage>
</organism>
<reference evidence="4" key="2">
    <citation type="submission" date="2016-02" db="EMBL/GenBank/DDBJ databases">
        <authorList>
            <person name="Wen L."/>
            <person name="He K."/>
            <person name="Yang H."/>
        </authorList>
    </citation>
    <scope>NUCLEOTIDE SEQUENCE [LARGE SCALE GENOMIC DNA]</scope>
    <source>
        <strain evidence="4">JCM 15929</strain>
    </source>
</reference>
<evidence type="ECO:0000313" key="4">
    <source>
        <dbReference type="Proteomes" id="UP000070258"/>
    </source>
</evidence>
<protein>
    <recommendedName>
        <fullName evidence="6">DUF5642 domain-containing protein</fullName>
    </recommendedName>
</protein>
<dbReference type="EMBL" id="LSRE01000034">
    <property type="protein sequence ID" value="KXO93916.1"/>
    <property type="molecule type" value="Genomic_DNA"/>
</dbReference>
<reference evidence="2 5" key="3">
    <citation type="submission" date="2016-02" db="EMBL/GenBank/DDBJ databases">
        <authorList>
            <person name="Teng J.L."/>
            <person name="Tang Y."/>
            <person name="Huang Y."/>
            <person name="Guo F."/>
            <person name="Wei W."/>
            <person name="Chen J.H."/>
            <person name="Wong S.Y."/>
            <person name="Lau S.K."/>
            <person name="Woo P.C."/>
        </authorList>
    </citation>
    <scope>NUCLEOTIDE SEQUENCE [LARGE SCALE GENOMIC DNA]</scope>
    <source>
        <strain evidence="2 5">JCM 13375</strain>
    </source>
</reference>
<name>A0A138AQ50_9ACTN</name>
<keyword evidence="5" id="KW-1185">Reference proteome</keyword>
<dbReference type="STRING" id="239498.AXK60_04995"/>
<feature type="chain" id="PRO_5007483581" description="DUF5642 domain-containing protein" evidence="1">
    <location>
        <begin position="17"/>
        <end position="181"/>
    </location>
</feature>
<keyword evidence="1" id="KW-0732">Signal</keyword>
<comment type="caution">
    <text evidence="3">The sequence shown here is derived from an EMBL/GenBank/DDBJ whole genome shotgun (WGS) entry which is preliminary data.</text>
</comment>
<dbReference type="AlphaFoldDB" id="A0A138AQ50"/>
<proteinExistence type="predicted"/>
<feature type="signal peptide" evidence="1">
    <location>
        <begin position="1"/>
        <end position="16"/>
    </location>
</feature>